<protein>
    <submittedName>
        <fullName evidence="2">Uncharacterized protein</fullName>
    </submittedName>
</protein>
<dbReference type="EMBL" id="KI682654">
    <property type="protein sequence ID" value="ETL80719.1"/>
    <property type="molecule type" value="Genomic_DNA"/>
</dbReference>
<dbReference type="AlphaFoldDB" id="W2K855"/>
<sequence length="112" mass="12501">MVITRKLRVCDHEKAESMLSCRSTSLWQLPGSFQVQEPDGDVVEDEDDGIASGDRVKRCSGSVGGDLSSTSDSRDAGDDYHVKTILLTIDACSTTERTFFYYDIELPERFKL</sequence>
<dbReference type="Proteomes" id="UP000054423">
    <property type="component" value="Unassembled WGS sequence"/>
</dbReference>
<accession>W2K855</accession>
<dbReference type="VEuPathDB" id="FungiDB:PPTG_24137"/>
<gene>
    <name evidence="2" type="ORF">L917_18808</name>
</gene>
<reference evidence="2" key="1">
    <citation type="submission" date="2013-11" db="EMBL/GenBank/DDBJ databases">
        <title>The Genome Sequence of Phytophthora parasitica CHvinca01.</title>
        <authorList>
            <consortium name="The Broad Institute Genomics Platform"/>
            <person name="Russ C."/>
            <person name="Tyler B."/>
            <person name="Panabieres F."/>
            <person name="Shan W."/>
            <person name="Tripathy S."/>
            <person name="Grunwald N."/>
            <person name="Machado M."/>
            <person name="Johnson C.S."/>
            <person name="Arredondo F."/>
            <person name="Hong C."/>
            <person name="Coffey M."/>
            <person name="Young S.K."/>
            <person name="Zeng Q."/>
            <person name="Gargeya S."/>
            <person name="Fitzgerald M."/>
            <person name="Abouelleil A."/>
            <person name="Alvarado L."/>
            <person name="Chapman S.B."/>
            <person name="Gainer-Dewar J."/>
            <person name="Goldberg J."/>
            <person name="Griggs A."/>
            <person name="Gujja S."/>
            <person name="Hansen M."/>
            <person name="Howarth C."/>
            <person name="Imamovic A."/>
            <person name="Ireland A."/>
            <person name="Larimer J."/>
            <person name="McCowan C."/>
            <person name="Murphy C."/>
            <person name="Pearson M."/>
            <person name="Poon T.W."/>
            <person name="Priest M."/>
            <person name="Roberts A."/>
            <person name="Saif S."/>
            <person name="Shea T."/>
            <person name="Sykes S."/>
            <person name="Wortman J."/>
            <person name="Nusbaum C."/>
            <person name="Birren B."/>
        </authorList>
    </citation>
    <scope>NUCLEOTIDE SEQUENCE [LARGE SCALE GENOMIC DNA]</scope>
    <source>
        <strain evidence="2">CHvinca01</strain>
    </source>
</reference>
<feature type="region of interest" description="Disordered" evidence="1">
    <location>
        <begin position="37"/>
        <end position="76"/>
    </location>
</feature>
<evidence type="ECO:0000313" key="2">
    <source>
        <dbReference type="EMBL" id="ETL80719.1"/>
    </source>
</evidence>
<organism evidence="2">
    <name type="scientific">Phytophthora nicotianae</name>
    <name type="common">Potato buckeye rot agent</name>
    <name type="synonym">Phytophthora parasitica</name>
    <dbReference type="NCBI Taxonomy" id="4792"/>
    <lineage>
        <taxon>Eukaryota</taxon>
        <taxon>Sar</taxon>
        <taxon>Stramenopiles</taxon>
        <taxon>Oomycota</taxon>
        <taxon>Peronosporomycetes</taxon>
        <taxon>Peronosporales</taxon>
        <taxon>Peronosporaceae</taxon>
        <taxon>Phytophthora</taxon>
    </lineage>
</organism>
<name>W2K855_PHYNI</name>
<proteinExistence type="predicted"/>
<evidence type="ECO:0000256" key="1">
    <source>
        <dbReference type="SAM" id="MobiDB-lite"/>
    </source>
</evidence>
<feature type="compositionally biased region" description="Acidic residues" evidence="1">
    <location>
        <begin position="38"/>
        <end position="49"/>
    </location>
</feature>